<dbReference type="CDD" id="cd05233">
    <property type="entry name" value="SDR_c"/>
    <property type="match status" value="1"/>
</dbReference>
<dbReference type="FunFam" id="3.40.50.720:FF:000084">
    <property type="entry name" value="Short-chain dehydrogenase reductase"/>
    <property type="match status" value="1"/>
</dbReference>
<dbReference type="Proteomes" id="UP000006263">
    <property type="component" value="Unassembled WGS sequence"/>
</dbReference>
<dbReference type="Pfam" id="PF13561">
    <property type="entry name" value="adh_short_C2"/>
    <property type="match status" value="1"/>
</dbReference>
<feature type="domain" description="Ketoreductase" evidence="3">
    <location>
        <begin position="28"/>
        <end position="212"/>
    </location>
</feature>
<dbReference type="InterPro" id="IPR036291">
    <property type="entry name" value="NAD(P)-bd_dom_sf"/>
</dbReference>
<dbReference type="SMART" id="SM00822">
    <property type="entry name" value="PKS_KR"/>
    <property type="match status" value="1"/>
</dbReference>
<dbReference type="SUPFAM" id="SSF51735">
    <property type="entry name" value="NAD(P)-binding Rossmann-fold domains"/>
    <property type="match status" value="1"/>
</dbReference>
<evidence type="ECO:0000259" key="3">
    <source>
        <dbReference type="SMART" id="SM00822"/>
    </source>
</evidence>
<comment type="similarity">
    <text evidence="1">Belongs to the short-chain dehydrogenases/reductases (SDR) family.</text>
</comment>
<proteinExistence type="inferred from homology"/>
<dbReference type="AlphaFoldDB" id="K6YQ32"/>
<comment type="caution">
    <text evidence="4">The sequence shown here is derived from an EMBL/GenBank/DDBJ whole genome shotgun (WGS) entry which is preliminary data.</text>
</comment>
<dbReference type="PANTHER" id="PTHR42760">
    <property type="entry name" value="SHORT-CHAIN DEHYDROGENASES/REDUCTASES FAMILY MEMBER"/>
    <property type="match status" value="1"/>
</dbReference>
<evidence type="ECO:0000256" key="2">
    <source>
        <dbReference type="ARBA" id="ARBA00023002"/>
    </source>
</evidence>
<name>K6YQ32_9ALTE</name>
<keyword evidence="2" id="KW-0560">Oxidoreductase</keyword>
<organism evidence="4 5">
    <name type="scientific">Paraglaciecola mesophila KMM 241</name>
    <dbReference type="NCBI Taxonomy" id="1128912"/>
    <lineage>
        <taxon>Bacteria</taxon>
        <taxon>Pseudomonadati</taxon>
        <taxon>Pseudomonadota</taxon>
        <taxon>Gammaproteobacteria</taxon>
        <taxon>Alteromonadales</taxon>
        <taxon>Alteromonadaceae</taxon>
        <taxon>Paraglaciecola</taxon>
    </lineage>
</organism>
<reference evidence="4 5" key="1">
    <citation type="journal article" date="2017" name="Antonie Van Leeuwenhoek">
        <title>Rhizobium rhizosphaerae sp. nov., a novel species isolated from rice rhizosphere.</title>
        <authorList>
            <person name="Zhao J.J."/>
            <person name="Zhang J."/>
            <person name="Zhang R.J."/>
            <person name="Zhang C.W."/>
            <person name="Yin H.Q."/>
            <person name="Zhang X.X."/>
        </authorList>
    </citation>
    <scope>NUCLEOTIDE SEQUENCE [LARGE SCALE GENOMIC DNA]</scope>
    <source>
        <strain evidence="4 5">KMM 241</strain>
    </source>
</reference>
<dbReference type="InterPro" id="IPR020904">
    <property type="entry name" value="Sc_DH/Rdtase_CS"/>
</dbReference>
<sequence>MFAYNDSPININELVMSNYATYPSLKGKVILITGGATGIGAVMVEAFMRQQARVLFVDVQEEAAQALCSKLHEELGAAPIFKKLDTTHIDELQAFINSIGHSHGRLDVLINNVANDTRHSPLDIDQQGWRDCMAVNLDSTFFACQSAIRLMRDKRNGNIINMSSINVLIGPKQMPGYVAAKSALNGLSKSLANQYGEYGIRVNTILPGWVATDRQLALWLTPEADKEWQKSVALRGSLEPIHVANMALFLAAEDSAMITGQQFIIDAGRT</sequence>
<dbReference type="PRINTS" id="PR00080">
    <property type="entry name" value="SDRFAMILY"/>
</dbReference>
<dbReference type="EMBL" id="BAEP01000075">
    <property type="protein sequence ID" value="GAC26106.1"/>
    <property type="molecule type" value="Genomic_DNA"/>
</dbReference>
<gene>
    <name evidence="4" type="primary">fabG</name>
    <name evidence="4" type="ORF">GMES_3831</name>
</gene>
<dbReference type="GO" id="GO:0016616">
    <property type="term" value="F:oxidoreductase activity, acting on the CH-OH group of donors, NAD or NADP as acceptor"/>
    <property type="evidence" value="ECO:0007669"/>
    <property type="project" value="UniProtKB-ARBA"/>
</dbReference>
<dbReference type="Gene3D" id="3.40.50.720">
    <property type="entry name" value="NAD(P)-binding Rossmann-like Domain"/>
    <property type="match status" value="1"/>
</dbReference>
<dbReference type="PROSITE" id="PS00061">
    <property type="entry name" value="ADH_SHORT"/>
    <property type="match status" value="1"/>
</dbReference>
<protein>
    <submittedName>
        <fullName evidence="4">3-oxoacyl-[acyl-carrier-protein] reductase</fullName>
    </submittedName>
</protein>
<evidence type="ECO:0000313" key="5">
    <source>
        <dbReference type="Proteomes" id="UP000006263"/>
    </source>
</evidence>
<dbReference type="InterPro" id="IPR057326">
    <property type="entry name" value="KR_dom"/>
</dbReference>
<dbReference type="PANTHER" id="PTHR42760:SF133">
    <property type="entry name" value="3-OXOACYL-[ACYL-CARRIER-PROTEIN] REDUCTASE"/>
    <property type="match status" value="1"/>
</dbReference>
<evidence type="ECO:0000313" key="4">
    <source>
        <dbReference type="EMBL" id="GAC26106.1"/>
    </source>
</evidence>
<accession>K6YQ32</accession>
<dbReference type="InterPro" id="IPR002347">
    <property type="entry name" value="SDR_fam"/>
</dbReference>
<evidence type="ECO:0000256" key="1">
    <source>
        <dbReference type="ARBA" id="ARBA00006484"/>
    </source>
</evidence>
<dbReference type="eggNOG" id="COG1028">
    <property type="taxonomic scope" value="Bacteria"/>
</dbReference>
<dbReference type="PRINTS" id="PR00081">
    <property type="entry name" value="GDHRDH"/>
</dbReference>